<evidence type="ECO:0000313" key="2">
    <source>
        <dbReference type="Proteomes" id="UP000619265"/>
    </source>
</evidence>
<evidence type="ECO:0008006" key="3">
    <source>
        <dbReference type="Google" id="ProtNLM"/>
    </source>
</evidence>
<dbReference type="GO" id="GO:0016020">
    <property type="term" value="C:membrane"/>
    <property type="evidence" value="ECO:0007669"/>
    <property type="project" value="InterPro"/>
</dbReference>
<dbReference type="InterPro" id="IPR003425">
    <property type="entry name" value="CCB3/YggT"/>
</dbReference>
<dbReference type="Proteomes" id="UP000619265">
    <property type="component" value="Unassembled WGS sequence"/>
</dbReference>
<name>A0A833XN29_JUGRE</name>
<protein>
    <recommendedName>
        <fullName evidence="3">YlmG homolog protein 2, chloroplastic</fullName>
    </recommendedName>
</protein>
<proteinExistence type="predicted"/>
<dbReference type="PANTHER" id="PTHR33219:SF14">
    <property type="entry name" value="PROTEIN COFACTOR ASSEMBLY OF COMPLEX C SUBUNIT B CCB3, CHLOROPLASTIC-RELATED"/>
    <property type="match status" value="1"/>
</dbReference>
<reference evidence="1" key="2">
    <citation type="submission" date="2020-03" db="EMBL/GenBank/DDBJ databases">
        <title>Walnut 2.0.</title>
        <authorList>
            <person name="Marrano A."/>
            <person name="Britton M."/>
            <person name="Zimin A.V."/>
            <person name="Zaini P.A."/>
            <person name="Workman R."/>
            <person name="Puiu D."/>
            <person name="Bianco L."/>
            <person name="Allen B.J."/>
            <person name="Troggio M."/>
            <person name="Leslie C.A."/>
            <person name="Timp W."/>
            <person name="Dendekar A."/>
            <person name="Salzberg S.L."/>
            <person name="Neale D.B."/>
        </authorList>
    </citation>
    <scope>NUCLEOTIDE SEQUENCE</scope>
    <source>
        <tissue evidence="1">Leaves</tissue>
    </source>
</reference>
<organism evidence="1 2">
    <name type="scientific">Juglans regia</name>
    <name type="common">English walnut</name>
    <dbReference type="NCBI Taxonomy" id="51240"/>
    <lineage>
        <taxon>Eukaryota</taxon>
        <taxon>Viridiplantae</taxon>
        <taxon>Streptophyta</taxon>
        <taxon>Embryophyta</taxon>
        <taxon>Tracheophyta</taxon>
        <taxon>Spermatophyta</taxon>
        <taxon>Magnoliopsida</taxon>
        <taxon>eudicotyledons</taxon>
        <taxon>Gunneridae</taxon>
        <taxon>Pentapetalae</taxon>
        <taxon>rosids</taxon>
        <taxon>fabids</taxon>
        <taxon>Fagales</taxon>
        <taxon>Juglandaceae</taxon>
        <taxon>Juglans</taxon>
    </lineage>
</organism>
<dbReference type="Gramene" id="Jr06_10610_p1">
    <property type="protein sequence ID" value="cds.Jr06_10610_p1"/>
    <property type="gene ID" value="Jr06_10610"/>
</dbReference>
<comment type="caution">
    <text evidence="1">The sequence shown here is derived from an EMBL/GenBank/DDBJ whole genome shotgun (WGS) entry which is preliminary data.</text>
</comment>
<gene>
    <name evidence="1" type="ORF">F2P56_012788</name>
</gene>
<reference evidence="1" key="1">
    <citation type="submission" date="2015-10" db="EMBL/GenBank/DDBJ databases">
        <authorList>
            <person name="Martinez-Garcia P.J."/>
            <person name="Crepeau M.W."/>
            <person name="Puiu D."/>
            <person name="Gonzalez-Ibeas D."/>
            <person name="Whalen J."/>
            <person name="Stevens K."/>
            <person name="Paul R."/>
            <person name="Butterfield T."/>
            <person name="Britton M."/>
            <person name="Reagan R."/>
            <person name="Chakraborty S."/>
            <person name="Walawage S.L."/>
            <person name="Vasquez-Gross H.A."/>
            <person name="Cardeno C."/>
            <person name="Famula R."/>
            <person name="Pratt K."/>
            <person name="Kuruganti S."/>
            <person name="Aradhya M.K."/>
            <person name="Leslie C.A."/>
            <person name="Dandekar A.M."/>
            <person name="Salzberg S.L."/>
            <person name="Wegrzyn J.L."/>
            <person name="Langley C.H."/>
            <person name="Neale D.B."/>
        </authorList>
    </citation>
    <scope>NUCLEOTIDE SEQUENCE</scope>
    <source>
        <tissue evidence="1">Leaves</tissue>
    </source>
</reference>
<dbReference type="EMBL" id="LIHL02000006">
    <property type="protein sequence ID" value="KAF5468649.1"/>
    <property type="molecule type" value="Genomic_DNA"/>
</dbReference>
<dbReference type="Pfam" id="PF02325">
    <property type="entry name" value="CCB3_YggT"/>
    <property type="match status" value="1"/>
</dbReference>
<dbReference type="PANTHER" id="PTHR33219">
    <property type="entry name" value="YLMG HOMOLOG PROTEIN 2, CHLOROPLASTIC"/>
    <property type="match status" value="1"/>
</dbReference>
<dbReference type="AlphaFoldDB" id="A0A833XN29"/>
<sequence length="285" mass="31436">ACVIFLSACCFAQQQWSREKMALKNDSSAENTICIETKWVPNRVILSWWAFTTQTPFLRPSSSGPNSNSNSNYKPSSHFVRPSVLLRDLRCSVMSTADKCFRFLLLFASQNPLLNKVLSLSSQFQGFCQQINCRNYRNVNSLYNHNFAAVLPGDSVAGIVVANGISNFLNIYNTLLIVRLVLTWFPNTPPAIVSPLSTLCDPYLNIFRGIIPPLGGTLDFSPILAFLVLNAFTSTAAALPAELPATGTSEESPVSLDKFTNITTSQKKWMRRLHGNRSKSSGGAN</sequence>
<evidence type="ECO:0000313" key="1">
    <source>
        <dbReference type="EMBL" id="KAF5468649.1"/>
    </source>
</evidence>
<feature type="non-terminal residue" evidence="1">
    <location>
        <position position="1"/>
    </location>
</feature>
<accession>A0A833XN29</accession>